<dbReference type="PIRSF" id="PIRSF012526">
    <property type="entry name" value="CYTH_UCP012526"/>
    <property type="match status" value="1"/>
</dbReference>
<sequence>MKASGVMSEQIEIEFKTLLSETNYNHLIAHYQITTSDIKTQVNHYFDTPDQQLRNKRYGLRVRTTALYDELTLKTPVDNGLLETTDRLTKEETAEILRTGRILQTGAVAKRLLTASIDPTAIVPLTSLTTKRAEFPIKEGLLAIDHSWYGDKEDFELELEVTDPISGKDAFLALLTAFEIPYMPAKNKIERAMSEK</sequence>
<dbReference type="Gene3D" id="2.40.320.10">
    <property type="entry name" value="Hypothetical Protein Pfu-838710-001"/>
    <property type="match status" value="1"/>
</dbReference>
<dbReference type="InterPro" id="IPR023577">
    <property type="entry name" value="CYTH_domain"/>
</dbReference>
<reference evidence="2 3" key="1">
    <citation type="submission" date="2017-05" db="EMBL/GenBank/DDBJ databases">
        <title>The Genome Sequence of Enterococcus sp. 8G7_MSG3316.</title>
        <authorList>
            <consortium name="The Broad Institute Genomics Platform"/>
            <consortium name="The Broad Institute Genomic Center for Infectious Diseases"/>
            <person name="Earl A."/>
            <person name="Manson A."/>
            <person name="Schwartman J."/>
            <person name="Gilmore M."/>
            <person name="Abouelleil A."/>
            <person name="Cao P."/>
            <person name="Chapman S."/>
            <person name="Cusick C."/>
            <person name="Shea T."/>
            <person name="Young S."/>
            <person name="Neafsey D."/>
            <person name="Nusbaum C."/>
            <person name="Birren B."/>
        </authorList>
    </citation>
    <scope>NUCLEOTIDE SEQUENCE [LARGE SCALE GENOMIC DNA]</scope>
    <source>
        <strain evidence="2 3">8G7_MSG3316</strain>
    </source>
</reference>
<dbReference type="SMART" id="SM01118">
    <property type="entry name" value="CYTH"/>
    <property type="match status" value="1"/>
</dbReference>
<dbReference type="EMBL" id="NGKU01000001">
    <property type="protein sequence ID" value="OTN76892.1"/>
    <property type="molecule type" value="Genomic_DNA"/>
</dbReference>
<organism evidence="2 3">
    <name type="scientific">Candidatus Enterococcus testudinis</name>
    <dbReference type="NCBI Taxonomy" id="1834191"/>
    <lineage>
        <taxon>Bacteria</taxon>
        <taxon>Bacillati</taxon>
        <taxon>Bacillota</taxon>
        <taxon>Bacilli</taxon>
        <taxon>Lactobacillales</taxon>
        <taxon>Enterococcaceae</taxon>
        <taxon>Enterococcus</taxon>
    </lineage>
</organism>
<dbReference type="CDD" id="cd07762">
    <property type="entry name" value="CYTH-like_Pase_1"/>
    <property type="match status" value="1"/>
</dbReference>
<dbReference type="SUPFAM" id="SSF55154">
    <property type="entry name" value="CYTH-like phosphatases"/>
    <property type="match status" value="1"/>
</dbReference>
<dbReference type="Proteomes" id="UP000195043">
    <property type="component" value="Unassembled WGS sequence"/>
</dbReference>
<dbReference type="InterPro" id="IPR009195">
    <property type="entry name" value="Uncharacterised_YjbK"/>
</dbReference>
<keyword evidence="3" id="KW-1185">Reference proteome</keyword>
<dbReference type="PROSITE" id="PS51707">
    <property type="entry name" value="CYTH"/>
    <property type="match status" value="1"/>
</dbReference>
<feature type="domain" description="CYTH" evidence="1">
    <location>
        <begin position="10"/>
        <end position="196"/>
    </location>
</feature>
<gene>
    <name evidence="2" type="ORF">A5886_001971</name>
</gene>
<evidence type="ECO:0000259" key="1">
    <source>
        <dbReference type="PROSITE" id="PS51707"/>
    </source>
</evidence>
<evidence type="ECO:0000313" key="2">
    <source>
        <dbReference type="EMBL" id="OTN76892.1"/>
    </source>
</evidence>
<protein>
    <recommendedName>
        <fullName evidence="1">CYTH domain-containing protein</fullName>
    </recommendedName>
</protein>
<name>A0A242A7F9_9ENTE</name>
<dbReference type="STRING" id="1834191.A5886_001971"/>
<evidence type="ECO:0000313" key="3">
    <source>
        <dbReference type="Proteomes" id="UP000195043"/>
    </source>
</evidence>
<accession>A0A242A7F9</accession>
<comment type="caution">
    <text evidence="2">The sequence shown here is derived from an EMBL/GenBank/DDBJ whole genome shotgun (WGS) entry which is preliminary data.</text>
</comment>
<dbReference type="InterPro" id="IPR033469">
    <property type="entry name" value="CYTH-like_dom_sf"/>
</dbReference>
<dbReference type="Pfam" id="PF01928">
    <property type="entry name" value="CYTH"/>
    <property type="match status" value="1"/>
</dbReference>
<dbReference type="AlphaFoldDB" id="A0A242A7F9"/>
<proteinExistence type="predicted"/>